<protein>
    <submittedName>
        <fullName evidence="1">Uncharacterized protein</fullName>
    </submittedName>
</protein>
<dbReference type="AlphaFoldDB" id="A0A4R2LNK9"/>
<dbReference type="RefSeq" id="WP_131926054.1">
    <property type="nucleotide sequence ID" value="NZ_SLXB01000008.1"/>
</dbReference>
<proteinExistence type="predicted"/>
<comment type="caution">
    <text evidence="1">The sequence shown here is derived from an EMBL/GenBank/DDBJ whole genome shotgun (WGS) entry which is preliminary data.</text>
</comment>
<evidence type="ECO:0000313" key="2">
    <source>
        <dbReference type="Proteomes" id="UP000295600"/>
    </source>
</evidence>
<gene>
    <name evidence="1" type="ORF">EV202_10857</name>
</gene>
<sequence length="209" mass="23663">MSITIKELVEDVNLPSANIQKVKWNTPIMSKKEGIYIVSLSENEEINKTMTEFPISMDILKKWIKKLGHFTIDKEDTQDANIIRNRLNEFWIPDENIIYIGKAPLRKNGGGIGKRVQEYYDTAIGERGPHAGGHWIKLLECLNELHVFYIECTDSAGVESKLLAAFGEQVSTETKEKLSTKGVILPFANLEDGKKLRKKHGLGHMKPSK</sequence>
<dbReference type="Proteomes" id="UP000295600">
    <property type="component" value="Unassembled WGS sequence"/>
</dbReference>
<organism evidence="1 2">
    <name type="scientific">Prevotella heparinolytica</name>
    <dbReference type="NCBI Taxonomy" id="28113"/>
    <lineage>
        <taxon>Bacteria</taxon>
        <taxon>Pseudomonadati</taxon>
        <taxon>Bacteroidota</taxon>
        <taxon>Bacteroidia</taxon>
        <taxon>Bacteroidales</taxon>
        <taxon>Bacteroidaceae</taxon>
        <taxon>Bacteroides</taxon>
    </lineage>
</organism>
<name>A0A4R2LNK9_9BACE</name>
<evidence type="ECO:0000313" key="1">
    <source>
        <dbReference type="EMBL" id="TCO93073.1"/>
    </source>
</evidence>
<accession>A0A4R2LNK9</accession>
<dbReference type="EMBL" id="SLXB01000008">
    <property type="protein sequence ID" value="TCO93073.1"/>
    <property type="molecule type" value="Genomic_DNA"/>
</dbReference>
<reference evidence="1 2" key="1">
    <citation type="submission" date="2019-03" db="EMBL/GenBank/DDBJ databases">
        <title>Genomic Encyclopedia of Type Strains, Phase IV (KMG-IV): sequencing the most valuable type-strain genomes for metagenomic binning, comparative biology and taxonomic classification.</title>
        <authorList>
            <person name="Goeker M."/>
        </authorList>
    </citation>
    <scope>NUCLEOTIDE SEQUENCE [LARGE SCALE GENOMIC DNA]</scope>
    <source>
        <strain evidence="1 2">DSM 23917</strain>
    </source>
</reference>